<accession>A0ACC0TW72</accession>
<reference evidence="1" key="1">
    <citation type="submission" date="2021-03" db="EMBL/GenBank/DDBJ databases">
        <title>Evolutionary priming and transition to the ectomycorrhizal habit in an iconic lineage of mushroom-forming fungi: is preadaptation a requirement?</title>
        <authorList>
            <consortium name="DOE Joint Genome Institute"/>
            <person name="Looney B.P."/>
            <person name="Miyauchi S."/>
            <person name="Morin E."/>
            <person name="Drula E."/>
            <person name="Courty P.E."/>
            <person name="Chicoki N."/>
            <person name="Fauchery L."/>
            <person name="Kohler A."/>
            <person name="Kuo A."/>
            <person name="LaButti K."/>
            <person name="Pangilinan J."/>
            <person name="Lipzen A."/>
            <person name="Riley R."/>
            <person name="Andreopoulos W."/>
            <person name="He G."/>
            <person name="Johnson J."/>
            <person name="Barry K.W."/>
            <person name="Grigoriev I.V."/>
            <person name="Nagy L."/>
            <person name="Hibbett D."/>
            <person name="Henrissat B."/>
            <person name="Matheny P.B."/>
            <person name="Labbe J."/>
            <person name="Martin A.F."/>
        </authorList>
    </citation>
    <scope>NUCLEOTIDE SEQUENCE</scope>
    <source>
        <strain evidence="1">BPL698</strain>
    </source>
</reference>
<dbReference type="EMBL" id="JAGFNK010000428">
    <property type="protein sequence ID" value="KAI9450487.1"/>
    <property type="molecule type" value="Genomic_DNA"/>
</dbReference>
<evidence type="ECO:0000313" key="1">
    <source>
        <dbReference type="EMBL" id="KAI9450487.1"/>
    </source>
</evidence>
<organism evidence="1 2">
    <name type="scientific">Russula earlei</name>
    <dbReference type="NCBI Taxonomy" id="71964"/>
    <lineage>
        <taxon>Eukaryota</taxon>
        <taxon>Fungi</taxon>
        <taxon>Dikarya</taxon>
        <taxon>Basidiomycota</taxon>
        <taxon>Agaricomycotina</taxon>
        <taxon>Agaricomycetes</taxon>
        <taxon>Russulales</taxon>
        <taxon>Russulaceae</taxon>
        <taxon>Russula</taxon>
    </lineage>
</organism>
<protein>
    <submittedName>
        <fullName evidence="1">Uncharacterized protein</fullName>
    </submittedName>
</protein>
<evidence type="ECO:0000313" key="2">
    <source>
        <dbReference type="Proteomes" id="UP001207468"/>
    </source>
</evidence>
<proteinExistence type="predicted"/>
<comment type="caution">
    <text evidence="1">The sequence shown here is derived from an EMBL/GenBank/DDBJ whole genome shotgun (WGS) entry which is preliminary data.</text>
</comment>
<gene>
    <name evidence="1" type="ORF">F5148DRAFT_1336592</name>
</gene>
<dbReference type="Proteomes" id="UP001207468">
    <property type="component" value="Unassembled WGS sequence"/>
</dbReference>
<sequence length="383" mass="39337">MGTDPVCEDDHTSLSKSEPCGVVSLSREGMSVGCVAAVAAAVYAEVMVARVRVVGWCLRVRVMGDGGDGEEGEGGSEMAGSSPQQVVVGCVDDSMQPLQVVAARMDEGVHVGGDAMEGEVWCSVVLALAASPLFVLSFLVVQGGVMASDRSSAKMLVGEAEAMGVVVHEMRTGVAMGDVEAIGNAEAEAGSTEAVADMAERRQVRAWQQMRLGQQWEMVVGEVADKMKVGVADEAEVAAGGGANSAVVAVMAGDAGNTMVDKTGMTVEGGETVGKVGGKGMTGAGDVEVMTGNASHSGMAGTMGVGVGDVEVMVGELNPLLLIHAPGVELLGNHPAITWVESKPKLFVTIFMGQVACMYKGTAYCSKFQVILKDVFLVVQTKS</sequence>
<keyword evidence="2" id="KW-1185">Reference proteome</keyword>
<name>A0ACC0TW72_9AGAM</name>